<keyword evidence="7" id="KW-1185">Reference proteome</keyword>
<evidence type="ECO:0000259" key="5">
    <source>
        <dbReference type="PROSITE" id="PS50931"/>
    </source>
</evidence>
<dbReference type="PRINTS" id="PR00039">
    <property type="entry name" value="HTHLYSR"/>
</dbReference>
<organism evidence="6 7">
    <name type="scientific">Kribbella albertanoniae</name>
    <dbReference type="NCBI Taxonomy" id="1266829"/>
    <lineage>
        <taxon>Bacteria</taxon>
        <taxon>Bacillati</taxon>
        <taxon>Actinomycetota</taxon>
        <taxon>Actinomycetes</taxon>
        <taxon>Propionibacteriales</taxon>
        <taxon>Kribbellaceae</taxon>
        <taxon>Kribbella</taxon>
    </lineage>
</organism>
<dbReference type="GO" id="GO:0003677">
    <property type="term" value="F:DNA binding"/>
    <property type="evidence" value="ECO:0007669"/>
    <property type="project" value="UniProtKB-KW"/>
</dbReference>
<keyword evidence="2" id="KW-0805">Transcription regulation</keyword>
<dbReference type="RefSeq" id="WP_132414446.1">
    <property type="nucleotide sequence ID" value="NZ_SMKA01000277.1"/>
</dbReference>
<name>A0A4R4PAM2_9ACTN</name>
<dbReference type="PANTHER" id="PTHR30346">
    <property type="entry name" value="TRANSCRIPTIONAL DUAL REGULATOR HCAR-RELATED"/>
    <property type="match status" value="1"/>
</dbReference>
<keyword evidence="4" id="KW-0804">Transcription</keyword>
<dbReference type="Pfam" id="PF03466">
    <property type="entry name" value="LysR_substrate"/>
    <property type="match status" value="1"/>
</dbReference>
<keyword evidence="3" id="KW-0238">DNA-binding</keyword>
<dbReference type="Gene3D" id="1.10.10.10">
    <property type="entry name" value="Winged helix-like DNA-binding domain superfamily/Winged helix DNA-binding domain"/>
    <property type="match status" value="1"/>
</dbReference>
<gene>
    <name evidence="6" type="ORF">E1261_37225</name>
</gene>
<dbReference type="InterPro" id="IPR000847">
    <property type="entry name" value="LysR_HTH_N"/>
</dbReference>
<dbReference type="SUPFAM" id="SSF46785">
    <property type="entry name" value="Winged helix' DNA-binding domain"/>
    <property type="match status" value="1"/>
</dbReference>
<evidence type="ECO:0000313" key="6">
    <source>
        <dbReference type="EMBL" id="TDC17342.1"/>
    </source>
</evidence>
<dbReference type="GO" id="GO:0032993">
    <property type="term" value="C:protein-DNA complex"/>
    <property type="evidence" value="ECO:0007669"/>
    <property type="project" value="TreeGrafter"/>
</dbReference>
<dbReference type="Gene3D" id="3.40.190.10">
    <property type="entry name" value="Periplasmic binding protein-like II"/>
    <property type="match status" value="2"/>
</dbReference>
<dbReference type="InterPro" id="IPR005119">
    <property type="entry name" value="LysR_subst-bd"/>
</dbReference>
<dbReference type="InterPro" id="IPR036388">
    <property type="entry name" value="WH-like_DNA-bd_sf"/>
</dbReference>
<dbReference type="PANTHER" id="PTHR30346:SF0">
    <property type="entry name" value="HCA OPERON TRANSCRIPTIONAL ACTIVATOR HCAR"/>
    <property type="match status" value="1"/>
</dbReference>
<dbReference type="Pfam" id="PF00126">
    <property type="entry name" value="HTH_1"/>
    <property type="match status" value="1"/>
</dbReference>
<evidence type="ECO:0000256" key="2">
    <source>
        <dbReference type="ARBA" id="ARBA00023015"/>
    </source>
</evidence>
<dbReference type="GO" id="GO:0003700">
    <property type="term" value="F:DNA-binding transcription factor activity"/>
    <property type="evidence" value="ECO:0007669"/>
    <property type="project" value="InterPro"/>
</dbReference>
<proteinExistence type="inferred from homology"/>
<dbReference type="Proteomes" id="UP000295075">
    <property type="component" value="Unassembled WGS sequence"/>
</dbReference>
<feature type="domain" description="HTH lysR-type" evidence="5">
    <location>
        <begin position="1"/>
        <end position="58"/>
    </location>
</feature>
<dbReference type="PROSITE" id="PS50931">
    <property type="entry name" value="HTH_LYSR"/>
    <property type="match status" value="1"/>
</dbReference>
<dbReference type="SUPFAM" id="SSF53850">
    <property type="entry name" value="Periplasmic binding protein-like II"/>
    <property type="match status" value="1"/>
</dbReference>
<reference evidence="6 7" key="1">
    <citation type="submission" date="2019-03" db="EMBL/GenBank/DDBJ databases">
        <title>Draft genome sequences of novel Actinobacteria.</title>
        <authorList>
            <person name="Sahin N."/>
            <person name="Ay H."/>
            <person name="Saygin H."/>
        </authorList>
    </citation>
    <scope>NUCLEOTIDE SEQUENCE [LARGE SCALE GENOMIC DNA]</scope>
    <source>
        <strain evidence="6 7">JCM 30547</strain>
    </source>
</reference>
<dbReference type="AlphaFoldDB" id="A0A4R4PAM2"/>
<evidence type="ECO:0000256" key="4">
    <source>
        <dbReference type="ARBA" id="ARBA00023163"/>
    </source>
</evidence>
<comment type="similarity">
    <text evidence="1">Belongs to the LysR transcriptional regulatory family.</text>
</comment>
<sequence length="280" mass="30099">MELRQLRYFVTVAEELHFGKAAERLGIVQPAVSQQVARLEREFGLLLLDRSSRHVRLTNDGERLLREARAVLAAADRTTEVAVELLSGRGSLIRIGTAPGTRDRLERGIAVLASEGEVTLVTGVRDEHLAALRTGELDLAFVRGEVAAADLIAVELWREPLSVLAPAAYRSEDGVKLADLAELPLRLPPDASLQDQVVAACREAGFEPVLGRPVHNLEDVVVEMSVGTPAWTVVYGAACEPPEGPVWMGPIAPPMSVPGQLVTRAGQSPDCLDAVAAAFR</sequence>
<comment type="caution">
    <text evidence="6">The sequence shown here is derived from an EMBL/GenBank/DDBJ whole genome shotgun (WGS) entry which is preliminary data.</text>
</comment>
<evidence type="ECO:0000313" key="7">
    <source>
        <dbReference type="Proteomes" id="UP000295075"/>
    </source>
</evidence>
<dbReference type="EMBL" id="SMKA01000277">
    <property type="protein sequence ID" value="TDC17342.1"/>
    <property type="molecule type" value="Genomic_DNA"/>
</dbReference>
<dbReference type="InterPro" id="IPR036390">
    <property type="entry name" value="WH_DNA-bd_sf"/>
</dbReference>
<evidence type="ECO:0000256" key="3">
    <source>
        <dbReference type="ARBA" id="ARBA00023125"/>
    </source>
</evidence>
<protein>
    <submittedName>
        <fullName evidence="6">LysR family transcriptional regulator</fullName>
    </submittedName>
</protein>
<dbReference type="OrthoDB" id="3181812at2"/>
<dbReference type="FunFam" id="1.10.10.10:FF:000001">
    <property type="entry name" value="LysR family transcriptional regulator"/>
    <property type="match status" value="1"/>
</dbReference>
<evidence type="ECO:0000256" key="1">
    <source>
        <dbReference type="ARBA" id="ARBA00009437"/>
    </source>
</evidence>
<accession>A0A4R4PAM2</accession>